<evidence type="ECO:0000256" key="1">
    <source>
        <dbReference type="ARBA" id="ARBA00009690"/>
    </source>
</evidence>
<dbReference type="InterPro" id="IPR037103">
    <property type="entry name" value="Tubulin/FtsZ-like_C"/>
</dbReference>
<dbReference type="SUPFAM" id="SSF55307">
    <property type="entry name" value="Tubulin C-terminal domain-like"/>
    <property type="match status" value="1"/>
</dbReference>
<dbReference type="PANTHER" id="PTHR30314">
    <property type="entry name" value="CELL DIVISION PROTEIN FTSZ-RELATED"/>
    <property type="match status" value="1"/>
</dbReference>
<comment type="subcellular location">
    <subcellularLocation>
        <location evidence="4">Cytoplasm</location>
    </subcellularLocation>
    <text evidence="4">Assembles at midcell at the inner surface of the cytoplasmic membrane.</text>
</comment>
<proteinExistence type="inferred from homology"/>
<dbReference type="InterPro" id="IPR020805">
    <property type="entry name" value="Cell_div_FtsZ_CS"/>
</dbReference>
<feature type="region of interest" description="Disordered" evidence="7">
    <location>
        <begin position="325"/>
        <end position="392"/>
    </location>
</feature>
<feature type="binding site" evidence="4">
    <location>
        <begin position="21"/>
        <end position="25"/>
    </location>
    <ligand>
        <name>GTP</name>
        <dbReference type="ChEBI" id="CHEBI:37565"/>
    </ligand>
</feature>
<dbReference type="GO" id="GO:0000917">
    <property type="term" value="P:division septum assembly"/>
    <property type="evidence" value="ECO:0007669"/>
    <property type="project" value="UniProtKB-KW"/>
</dbReference>
<feature type="domain" description="Tubulin/FtsZ GTPase" evidence="8">
    <location>
        <begin position="13"/>
        <end position="205"/>
    </location>
</feature>
<evidence type="ECO:0000256" key="4">
    <source>
        <dbReference type="HAMAP-Rule" id="MF_00909"/>
    </source>
</evidence>
<dbReference type="Gene3D" id="3.30.1330.20">
    <property type="entry name" value="Tubulin/FtsZ, C-terminal domain"/>
    <property type="match status" value="1"/>
</dbReference>
<dbReference type="InterPro" id="IPR036525">
    <property type="entry name" value="Tubulin/FtsZ_GTPase_sf"/>
</dbReference>
<evidence type="ECO:0000313" key="11">
    <source>
        <dbReference type="Proteomes" id="UP000503820"/>
    </source>
</evidence>
<reference evidence="10 11" key="1">
    <citation type="submission" date="2020-05" db="EMBL/GenBank/DDBJ databases">
        <title>Draft genome sequence of Desulfovibrio psychrotolerans JS1T.</title>
        <authorList>
            <person name="Ueno A."/>
            <person name="Tamazawa S."/>
            <person name="Tamamura S."/>
            <person name="Murakami T."/>
            <person name="Kiyama T."/>
            <person name="Inomata H."/>
            <person name="Amano Y."/>
            <person name="Miyakawa K."/>
            <person name="Tamaki H."/>
            <person name="Naganuma T."/>
            <person name="Kaneko K."/>
        </authorList>
    </citation>
    <scope>NUCLEOTIDE SEQUENCE [LARGE SCALE GENOMIC DNA]</scope>
    <source>
        <strain evidence="10 11">JS1</strain>
    </source>
</reference>
<feature type="binding site" evidence="4">
    <location>
        <position position="139"/>
    </location>
    <ligand>
        <name>GTP</name>
        <dbReference type="ChEBI" id="CHEBI:37565"/>
    </ligand>
</feature>
<keyword evidence="4 6" id="KW-0717">Septation</keyword>
<dbReference type="InterPro" id="IPR045061">
    <property type="entry name" value="FtsZ/CetZ"/>
</dbReference>
<dbReference type="InterPro" id="IPR000158">
    <property type="entry name" value="Cell_div_FtsZ"/>
</dbReference>
<dbReference type="InterPro" id="IPR024757">
    <property type="entry name" value="FtsZ_C"/>
</dbReference>
<dbReference type="Gene3D" id="3.40.50.1440">
    <property type="entry name" value="Tubulin/FtsZ, GTPase domain"/>
    <property type="match status" value="1"/>
</dbReference>
<feature type="binding site" evidence="4">
    <location>
        <position position="143"/>
    </location>
    <ligand>
        <name>GTP</name>
        <dbReference type="ChEBI" id="CHEBI:37565"/>
    </ligand>
</feature>
<keyword evidence="3 4" id="KW-0342">GTP-binding</keyword>
<evidence type="ECO:0000256" key="5">
    <source>
        <dbReference type="NCBIfam" id="TIGR00065"/>
    </source>
</evidence>
<dbReference type="GO" id="GO:0043093">
    <property type="term" value="P:FtsZ-dependent cytokinesis"/>
    <property type="evidence" value="ECO:0007669"/>
    <property type="project" value="UniProtKB-UniRule"/>
</dbReference>
<protein>
    <recommendedName>
        <fullName evidence="4 5">Cell division protein FtsZ</fullName>
    </recommendedName>
</protein>
<keyword evidence="4" id="KW-0963">Cytoplasm</keyword>
<comment type="subunit">
    <text evidence="4">Homodimer. Polymerizes to form a dynamic ring structure in a strictly GTP-dependent manner. Interacts directly with several other division proteins.</text>
</comment>
<dbReference type="PANTHER" id="PTHR30314:SF3">
    <property type="entry name" value="MITOCHONDRIAL DIVISION PROTEIN FSZA"/>
    <property type="match status" value="1"/>
</dbReference>
<evidence type="ECO:0000256" key="7">
    <source>
        <dbReference type="SAM" id="MobiDB-lite"/>
    </source>
</evidence>
<dbReference type="PRINTS" id="PR00423">
    <property type="entry name" value="CELLDVISFTSZ"/>
</dbReference>
<dbReference type="GO" id="GO:0003924">
    <property type="term" value="F:GTPase activity"/>
    <property type="evidence" value="ECO:0007669"/>
    <property type="project" value="UniProtKB-UniRule"/>
</dbReference>
<dbReference type="Proteomes" id="UP000503820">
    <property type="component" value="Unassembled WGS sequence"/>
</dbReference>
<dbReference type="Pfam" id="PF00091">
    <property type="entry name" value="Tubulin"/>
    <property type="match status" value="1"/>
</dbReference>
<dbReference type="FunFam" id="3.40.50.1440:FF:000001">
    <property type="entry name" value="Cell division protein FtsZ"/>
    <property type="match status" value="1"/>
</dbReference>
<dbReference type="PROSITE" id="PS01135">
    <property type="entry name" value="FTSZ_2"/>
    <property type="match status" value="1"/>
</dbReference>
<dbReference type="PROSITE" id="PS01134">
    <property type="entry name" value="FTSZ_1"/>
    <property type="match status" value="1"/>
</dbReference>
<feature type="binding site" evidence="4">
    <location>
        <begin position="108"/>
        <end position="110"/>
    </location>
    <ligand>
        <name>GTP</name>
        <dbReference type="ChEBI" id="CHEBI:37565"/>
    </ligand>
</feature>
<evidence type="ECO:0000259" key="8">
    <source>
        <dbReference type="SMART" id="SM00864"/>
    </source>
</evidence>
<accession>A0A7J0BSI4</accession>
<name>A0A7J0BSI4_9BACT</name>
<dbReference type="SMART" id="SM00865">
    <property type="entry name" value="Tubulin_C"/>
    <property type="match status" value="1"/>
</dbReference>
<dbReference type="GO" id="GO:0005737">
    <property type="term" value="C:cytoplasm"/>
    <property type="evidence" value="ECO:0007669"/>
    <property type="project" value="UniProtKB-SubCell"/>
</dbReference>
<organism evidence="10 11">
    <name type="scientific">Desulfovibrio psychrotolerans</name>
    <dbReference type="NCBI Taxonomy" id="415242"/>
    <lineage>
        <taxon>Bacteria</taxon>
        <taxon>Pseudomonadati</taxon>
        <taxon>Thermodesulfobacteriota</taxon>
        <taxon>Desulfovibrionia</taxon>
        <taxon>Desulfovibrionales</taxon>
        <taxon>Desulfovibrionaceae</taxon>
        <taxon>Desulfovibrio</taxon>
    </lineage>
</organism>
<evidence type="ECO:0000256" key="6">
    <source>
        <dbReference type="RuleBase" id="RU000631"/>
    </source>
</evidence>
<dbReference type="Pfam" id="PF12327">
    <property type="entry name" value="FtsZ_C"/>
    <property type="match status" value="1"/>
</dbReference>
<evidence type="ECO:0000256" key="2">
    <source>
        <dbReference type="ARBA" id="ARBA00022741"/>
    </source>
</evidence>
<feature type="domain" description="Tubulin/FtsZ 2-layer sandwich" evidence="9">
    <location>
        <begin position="207"/>
        <end position="325"/>
    </location>
</feature>
<evidence type="ECO:0000256" key="3">
    <source>
        <dbReference type="ARBA" id="ARBA00023134"/>
    </source>
</evidence>
<comment type="caution">
    <text evidence="10">The sequence shown here is derived from an EMBL/GenBank/DDBJ whole genome shotgun (WGS) entry which is preliminary data.</text>
</comment>
<dbReference type="InterPro" id="IPR018316">
    <property type="entry name" value="Tubulin/FtsZ_2-layer-sand-dom"/>
</dbReference>
<comment type="function">
    <text evidence="4 6">Essential cell division protein that forms a contractile ring structure (Z ring) at the future cell division site. The regulation of the ring assembly controls the timing and the location of cell division. One of the functions of the FtsZ ring is to recruit other cell division proteins to the septum to produce a new cell wall between the dividing cells. Binds GTP and shows GTPase activity.</text>
</comment>
<keyword evidence="2 4" id="KW-0547">Nucleotide-binding</keyword>
<dbReference type="RefSeq" id="WP_174409334.1">
    <property type="nucleotide sequence ID" value="NZ_BLVP01000007.1"/>
</dbReference>
<dbReference type="HAMAP" id="MF_00909">
    <property type="entry name" value="FtsZ"/>
    <property type="match status" value="1"/>
</dbReference>
<dbReference type="NCBIfam" id="TIGR00065">
    <property type="entry name" value="ftsZ"/>
    <property type="match status" value="1"/>
</dbReference>
<feature type="compositionally biased region" description="Low complexity" evidence="7">
    <location>
        <begin position="347"/>
        <end position="369"/>
    </location>
</feature>
<dbReference type="AlphaFoldDB" id="A0A7J0BSI4"/>
<keyword evidence="11" id="KW-1185">Reference proteome</keyword>
<comment type="similarity">
    <text evidence="1 4 6">Belongs to the FtsZ family.</text>
</comment>
<dbReference type="SMART" id="SM00864">
    <property type="entry name" value="Tubulin"/>
    <property type="match status" value="1"/>
</dbReference>
<dbReference type="SUPFAM" id="SSF52490">
    <property type="entry name" value="Tubulin nucleotide-binding domain-like"/>
    <property type="match status" value="1"/>
</dbReference>
<dbReference type="GO" id="GO:0005525">
    <property type="term" value="F:GTP binding"/>
    <property type="evidence" value="ECO:0007669"/>
    <property type="project" value="UniProtKB-UniRule"/>
</dbReference>
<sequence>MEFMEIENDSMAKIKVIGVGGGGGNAVNNMISSVLRGVTFIVANTDVQALNNSQAEYKIQLGDKLTKGLGAGANPAVGRDAALESIDQIRAAIGEADMVFVTAGMGGGTGTGAAPVIAQVAKEMGALTVGVVTKPFFFEGKKRLMAAEEGIEAFRQHVDSLITIPNDRLLSLAAKKATFVEMLKKADEILYFAVKGISDLIMVPGLINLDFADVKAVMGESGLAMMGAGSASGESRAREAAIKAITSPLLEDVSIDGARGVLMNITCSSDLTIEEVSEAAGAIQEAAHEDARIFFGTVFDDSIGDEMRITVIATGIDAVGAETLGNGGKNVMSSGGGGKVSPMRGSAPAPKAAPAPRAQQAQPVSAPAPQRRETIVRPAPARGLGTFSEEDRNIPAYLRKQGQVAQTAHQAASAHQPGEDDFVFDEDEFEIPSFIRKQAD</sequence>
<dbReference type="InterPro" id="IPR008280">
    <property type="entry name" value="Tub_FtsZ_C"/>
</dbReference>
<dbReference type="GO" id="GO:0032153">
    <property type="term" value="C:cell division site"/>
    <property type="evidence" value="ECO:0007669"/>
    <property type="project" value="UniProtKB-UniRule"/>
</dbReference>
<dbReference type="EMBL" id="BLVP01000007">
    <property type="protein sequence ID" value="GFM36667.1"/>
    <property type="molecule type" value="Genomic_DNA"/>
</dbReference>
<evidence type="ECO:0000313" key="10">
    <source>
        <dbReference type="EMBL" id="GFM36667.1"/>
    </source>
</evidence>
<dbReference type="CDD" id="cd02201">
    <property type="entry name" value="FtsZ_type1"/>
    <property type="match status" value="1"/>
</dbReference>
<dbReference type="InterPro" id="IPR003008">
    <property type="entry name" value="Tubulin_FtsZ_GTPase"/>
</dbReference>
<keyword evidence="4 6" id="KW-0132">Cell division</keyword>
<gene>
    <name evidence="4 10" type="primary">ftsZ</name>
    <name evidence="10" type="ORF">DSM19430T_13510</name>
</gene>
<dbReference type="GO" id="GO:0051258">
    <property type="term" value="P:protein polymerization"/>
    <property type="evidence" value="ECO:0007669"/>
    <property type="project" value="UniProtKB-UniRule"/>
</dbReference>
<keyword evidence="4 6" id="KW-0131">Cell cycle</keyword>
<feature type="binding site" evidence="4">
    <location>
        <position position="187"/>
    </location>
    <ligand>
        <name>GTP</name>
        <dbReference type="ChEBI" id="CHEBI:37565"/>
    </ligand>
</feature>
<evidence type="ECO:0000259" key="9">
    <source>
        <dbReference type="SMART" id="SM00865"/>
    </source>
</evidence>